<dbReference type="SUPFAM" id="SSF103473">
    <property type="entry name" value="MFS general substrate transporter"/>
    <property type="match status" value="1"/>
</dbReference>
<evidence type="ECO:0000256" key="1">
    <source>
        <dbReference type="ARBA" id="ARBA00004651"/>
    </source>
</evidence>
<feature type="transmembrane region" description="Helical" evidence="5">
    <location>
        <begin position="241"/>
        <end position="259"/>
    </location>
</feature>
<comment type="caution">
    <text evidence="7">The sequence shown here is derived from an EMBL/GenBank/DDBJ whole genome shotgun (WGS) entry which is preliminary data.</text>
</comment>
<dbReference type="GO" id="GO:0022857">
    <property type="term" value="F:transmembrane transporter activity"/>
    <property type="evidence" value="ECO:0007669"/>
    <property type="project" value="InterPro"/>
</dbReference>
<gene>
    <name evidence="7" type="ORF">HDA36_000982</name>
</gene>
<dbReference type="Proteomes" id="UP000572635">
    <property type="component" value="Unassembled WGS sequence"/>
</dbReference>
<keyword evidence="4 5" id="KW-0472">Membrane</keyword>
<feature type="transmembrane region" description="Helical" evidence="5">
    <location>
        <begin position="161"/>
        <end position="183"/>
    </location>
</feature>
<feature type="transmembrane region" description="Helical" evidence="5">
    <location>
        <begin position="127"/>
        <end position="149"/>
    </location>
</feature>
<keyword evidence="8" id="KW-1185">Reference proteome</keyword>
<feature type="transmembrane region" description="Helical" evidence="5">
    <location>
        <begin position="310"/>
        <end position="329"/>
    </location>
</feature>
<feature type="transmembrane region" description="Helical" evidence="5">
    <location>
        <begin position="189"/>
        <end position="208"/>
    </location>
</feature>
<feature type="transmembrane region" description="Helical" evidence="5">
    <location>
        <begin position="335"/>
        <end position="361"/>
    </location>
</feature>
<keyword evidence="2 5" id="KW-0812">Transmembrane</keyword>
<feature type="transmembrane region" description="Helical" evidence="5">
    <location>
        <begin position="402"/>
        <end position="420"/>
    </location>
</feature>
<dbReference type="AlphaFoldDB" id="A0A7W8VCG5"/>
<feature type="transmembrane region" description="Helical" evidence="5">
    <location>
        <begin position="65"/>
        <end position="82"/>
    </location>
</feature>
<dbReference type="PANTHER" id="PTHR23528:SF1">
    <property type="entry name" value="MAJOR FACILITATOR SUPERFAMILY (MFS) PROFILE DOMAIN-CONTAINING PROTEIN"/>
    <property type="match status" value="1"/>
</dbReference>
<dbReference type="PANTHER" id="PTHR23528">
    <property type="match status" value="1"/>
</dbReference>
<dbReference type="Gene3D" id="1.20.1250.20">
    <property type="entry name" value="MFS general substrate transporter like domains"/>
    <property type="match status" value="2"/>
</dbReference>
<dbReference type="InterPro" id="IPR020846">
    <property type="entry name" value="MFS_dom"/>
</dbReference>
<accession>A0A7W8VCG5</accession>
<dbReference type="EMBL" id="JACHDB010000001">
    <property type="protein sequence ID" value="MBB5430898.1"/>
    <property type="molecule type" value="Genomic_DNA"/>
</dbReference>
<evidence type="ECO:0000256" key="3">
    <source>
        <dbReference type="ARBA" id="ARBA00022989"/>
    </source>
</evidence>
<feature type="transmembrane region" description="Helical" evidence="5">
    <location>
        <begin position="33"/>
        <end position="53"/>
    </location>
</feature>
<dbReference type="Pfam" id="PF13347">
    <property type="entry name" value="MFS_2"/>
    <property type="match status" value="1"/>
</dbReference>
<feature type="transmembrane region" description="Helical" evidence="5">
    <location>
        <begin position="279"/>
        <end position="298"/>
    </location>
</feature>
<evidence type="ECO:0000313" key="7">
    <source>
        <dbReference type="EMBL" id="MBB5430898.1"/>
    </source>
</evidence>
<organism evidence="7 8">
    <name type="scientific">Nocardiopsis composta</name>
    <dbReference type="NCBI Taxonomy" id="157465"/>
    <lineage>
        <taxon>Bacteria</taxon>
        <taxon>Bacillati</taxon>
        <taxon>Actinomycetota</taxon>
        <taxon>Actinomycetes</taxon>
        <taxon>Streptosporangiales</taxon>
        <taxon>Nocardiopsidaceae</taxon>
        <taxon>Nocardiopsis</taxon>
    </lineage>
</organism>
<dbReference type="GO" id="GO:0005886">
    <property type="term" value="C:plasma membrane"/>
    <property type="evidence" value="ECO:0007669"/>
    <property type="project" value="UniProtKB-SubCell"/>
</dbReference>
<evidence type="ECO:0000256" key="4">
    <source>
        <dbReference type="ARBA" id="ARBA00023136"/>
    </source>
</evidence>
<dbReference type="InterPro" id="IPR036259">
    <property type="entry name" value="MFS_trans_sf"/>
</dbReference>
<feature type="domain" description="Major facilitator superfamily (MFS) profile" evidence="6">
    <location>
        <begin position="240"/>
        <end position="424"/>
    </location>
</feature>
<evidence type="ECO:0000256" key="5">
    <source>
        <dbReference type="SAM" id="Phobius"/>
    </source>
</evidence>
<reference evidence="7 8" key="1">
    <citation type="submission" date="2020-08" db="EMBL/GenBank/DDBJ databases">
        <title>Sequencing the genomes of 1000 actinobacteria strains.</title>
        <authorList>
            <person name="Klenk H.-P."/>
        </authorList>
    </citation>
    <scope>NUCLEOTIDE SEQUENCE [LARGE SCALE GENOMIC DNA]</scope>
    <source>
        <strain evidence="7 8">DSM 44551</strain>
    </source>
</reference>
<protein>
    <submittedName>
        <fullName evidence="7">MFS family permease</fullName>
    </submittedName>
</protein>
<comment type="subcellular location">
    <subcellularLocation>
        <location evidence="1">Cell membrane</location>
        <topology evidence="1">Multi-pass membrane protein</topology>
    </subcellularLocation>
</comment>
<sequence>MPAVPPQGTGGAAPPAEPGYAPPAMLRRLRWTWLPGNIGFNLVWGAVTGILMALQVQEIDPDGKVFNLALLTGAGAAMTMVVQPIAGRLSDRTRSRLGRRTPWILGGALAGGAAMVAMSQAETVPGLLVTYLLVVIGYNAALLPLSAILPDRVPEAERGTFASLGSVGQMTGTFGGQILASRLSDTPDLAYWLVAGAALVIAVAFVAFNPERPATGLPAGPLGWKALLRSYWVDPRANPDFAWVFAGRFLLMAGYFVSHSYTLYILQDYIGLGDTAADWVPALGITTMVTVVLFTAVGGPLSDRTGRRKVFIYVAGAVFAVGLAIPFLVPTLPGMFASAVVGGVGYGVFASVDGALMTEVLSAEEGYGKDLGVINLAFSLPQTCGPLLAGGIVGLAGGYAPLFPVGAVLAVAGGFAVAFVKGVR</sequence>
<feature type="transmembrane region" description="Helical" evidence="5">
    <location>
        <begin position="373"/>
        <end position="396"/>
    </location>
</feature>
<proteinExistence type="predicted"/>
<evidence type="ECO:0000259" key="6">
    <source>
        <dbReference type="PROSITE" id="PS50850"/>
    </source>
</evidence>
<feature type="transmembrane region" description="Helical" evidence="5">
    <location>
        <begin position="103"/>
        <end position="121"/>
    </location>
</feature>
<name>A0A7W8VCG5_9ACTN</name>
<evidence type="ECO:0000256" key="2">
    <source>
        <dbReference type="ARBA" id="ARBA00022692"/>
    </source>
</evidence>
<dbReference type="PROSITE" id="PS50850">
    <property type="entry name" value="MFS"/>
    <property type="match status" value="1"/>
</dbReference>
<evidence type="ECO:0000313" key="8">
    <source>
        <dbReference type="Proteomes" id="UP000572635"/>
    </source>
</evidence>
<keyword evidence="3 5" id="KW-1133">Transmembrane helix</keyword>